<evidence type="ECO:0000256" key="2">
    <source>
        <dbReference type="ARBA" id="ARBA00022490"/>
    </source>
</evidence>
<proteinExistence type="predicted"/>
<dbReference type="Pfam" id="PF03148">
    <property type="entry name" value="Tektin"/>
    <property type="match status" value="1"/>
</dbReference>
<reference evidence="3" key="1">
    <citation type="submission" date="2022-10" db="EMBL/GenBank/DDBJ databases">
        <authorList>
            <person name="Chen Y."/>
            <person name="Dougan E. K."/>
            <person name="Chan C."/>
            <person name="Rhodes N."/>
            <person name="Thang M."/>
        </authorList>
    </citation>
    <scope>NUCLEOTIDE SEQUENCE</scope>
</reference>
<keyword evidence="2" id="KW-0963">Cytoplasm</keyword>
<evidence type="ECO:0000313" key="3">
    <source>
        <dbReference type="EMBL" id="CAI3976956.1"/>
    </source>
</evidence>
<evidence type="ECO:0000313" key="4">
    <source>
        <dbReference type="EMBL" id="CAL4764268.1"/>
    </source>
</evidence>
<dbReference type="AlphaFoldDB" id="A0A9P1FI83"/>
<evidence type="ECO:0000313" key="5">
    <source>
        <dbReference type="Proteomes" id="UP001152797"/>
    </source>
</evidence>
<accession>A0A9P1FI83</accession>
<name>A0A9P1FI83_9DINO</name>
<dbReference type="Proteomes" id="UP001152797">
    <property type="component" value="Unassembled WGS sequence"/>
</dbReference>
<reference evidence="4 5" key="2">
    <citation type="submission" date="2024-05" db="EMBL/GenBank/DDBJ databases">
        <authorList>
            <person name="Chen Y."/>
            <person name="Shah S."/>
            <person name="Dougan E. K."/>
            <person name="Thang M."/>
            <person name="Chan C."/>
        </authorList>
    </citation>
    <scope>NUCLEOTIDE SEQUENCE [LARGE SCALE GENOMIC DNA]</scope>
</reference>
<comment type="caution">
    <text evidence="3">The sequence shown here is derived from an EMBL/GenBank/DDBJ whole genome shotgun (WGS) entry which is preliminary data.</text>
</comment>
<dbReference type="EMBL" id="CAMXCT010000309">
    <property type="protein sequence ID" value="CAI3976956.1"/>
    <property type="molecule type" value="Genomic_DNA"/>
</dbReference>
<dbReference type="GO" id="GO:0005737">
    <property type="term" value="C:cytoplasm"/>
    <property type="evidence" value="ECO:0007669"/>
    <property type="project" value="UniProtKB-SubCell"/>
</dbReference>
<gene>
    <name evidence="3" type="ORF">C1SCF055_LOCUS5136</name>
</gene>
<protein>
    <submittedName>
        <fullName evidence="4">ATPase family AAA domain-containing protein 3B</fullName>
    </submittedName>
</protein>
<sequence length="146" mass="16649">MPTDRLCVLFGSCGSAPAEGTGVRQRLQKKVAETETLLRQLHGRIEGTESSTRKVNQSVCILEREQEALEEPAIICERRILVRGQRPEEELMEDDFQVALLNERFVLEQAYKMLSAYVDAGHELQEALQELGKLMKSIDKKIGYWK</sequence>
<dbReference type="InterPro" id="IPR048256">
    <property type="entry name" value="Tektin-like"/>
</dbReference>
<dbReference type="EMBL" id="CAMXCT020000309">
    <property type="protein sequence ID" value="CAL1130331.1"/>
    <property type="molecule type" value="Genomic_DNA"/>
</dbReference>
<evidence type="ECO:0000256" key="1">
    <source>
        <dbReference type="ARBA" id="ARBA00004496"/>
    </source>
</evidence>
<dbReference type="EMBL" id="CAMXCT030000309">
    <property type="protein sequence ID" value="CAL4764268.1"/>
    <property type="molecule type" value="Genomic_DNA"/>
</dbReference>
<dbReference type="GO" id="GO:0005929">
    <property type="term" value="C:cilium"/>
    <property type="evidence" value="ECO:0007669"/>
    <property type="project" value="UniProtKB-ARBA"/>
</dbReference>
<comment type="subcellular location">
    <subcellularLocation>
        <location evidence="1">Cytoplasm</location>
    </subcellularLocation>
</comment>
<organism evidence="3">
    <name type="scientific">Cladocopium goreaui</name>
    <dbReference type="NCBI Taxonomy" id="2562237"/>
    <lineage>
        <taxon>Eukaryota</taxon>
        <taxon>Sar</taxon>
        <taxon>Alveolata</taxon>
        <taxon>Dinophyceae</taxon>
        <taxon>Suessiales</taxon>
        <taxon>Symbiodiniaceae</taxon>
        <taxon>Cladocopium</taxon>
    </lineage>
</organism>
<keyword evidence="5" id="KW-1185">Reference proteome</keyword>